<gene>
    <name evidence="2" type="ORF">KU39_1092</name>
</gene>
<dbReference type="SUPFAM" id="SSF53098">
    <property type="entry name" value="Ribonuclease H-like"/>
    <property type="match status" value="1"/>
</dbReference>
<feature type="domain" description="Integrase catalytic" evidence="1">
    <location>
        <begin position="58"/>
        <end position="124"/>
    </location>
</feature>
<name>A0AAC8ZNS7_PISSA</name>
<dbReference type="GO" id="GO:0003676">
    <property type="term" value="F:nucleic acid binding"/>
    <property type="evidence" value="ECO:0007669"/>
    <property type="project" value="InterPro"/>
</dbReference>
<dbReference type="PANTHER" id="PTHR46889">
    <property type="entry name" value="TRANSPOSASE INSF FOR INSERTION SEQUENCE IS3B-RELATED"/>
    <property type="match status" value="1"/>
</dbReference>
<dbReference type="Pfam" id="PF13683">
    <property type="entry name" value="rve_3"/>
    <property type="match status" value="1"/>
</dbReference>
<dbReference type="AlphaFoldDB" id="A0AAC8ZNS7"/>
<organism evidence="2 3">
    <name type="scientific">Piscirickettsia salmonis</name>
    <dbReference type="NCBI Taxonomy" id="1238"/>
    <lineage>
        <taxon>Bacteria</taxon>
        <taxon>Pseudomonadati</taxon>
        <taxon>Pseudomonadota</taxon>
        <taxon>Gammaproteobacteria</taxon>
        <taxon>Thiotrichales</taxon>
        <taxon>Piscirickettsiaceae</taxon>
        <taxon>Piscirickettsia</taxon>
    </lineage>
</organism>
<reference evidence="2 3" key="1">
    <citation type="journal article" date="2014" name="Genome Announc.">
        <title>Comparative Genome Analysis of Two Isolates of the Fish Pathogen Piscirickettsia salmonis from Different Hosts Reveals Major Differences in Virulence-Associated Secretion Systems.</title>
        <authorList>
            <person name="Bohle H."/>
            <person name="Henriquez P."/>
            <person name="Grothusen H."/>
            <person name="Navas E."/>
            <person name="Sandoval A."/>
            <person name="Bustamante F."/>
            <person name="Bustos P."/>
            <person name="Mancilla M."/>
        </authorList>
    </citation>
    <scope>NUCLEOTIDE SEQUENCE [LARGE SCALE GENOMIC DNA]</scope>
    <source>
        <strain evidence="3">B1-32597</strain>
    </source>
</reference>
<dbReference type="InterPro" id="IPR036397">
    <property type="entry name" value="RNaseH_sf"/>
</dbReference>
<dbReference type="Proteomes" id="UP000029558">
    <property type="component" value="Chromosome"/>
</dbReference>
<dbReference type="EMBL" id="CP012508">
    <property type="protein sequence ID" value="ALB22275.1"/>
    <property type="molecule type" value="Genomic_DNA"/>
</dbReference>
<dbReference type="PANTHER" id="PTHR46889:SF4">
    <property type="entry name" value="TRANSPOSASE INSO FOR INSERTION SEQUENCE ELEMENT IS911B-RELATED"/>
    <property type="match status" value="1"/>
</dbReference>
<accession>A0AAC8ZNS7</accession>
<dbReference type="InterPro" id="IPR012337">
    <property type="entry name" value="RNaseH-like_sf"/>
</dbReference>
<proteinExistence type="predicted"/>
<evidence type="ECO:0000313" key="3">
    <source>
        <dbReference type="Proteomes" id="UP000029558"/>
    </source>
</evidence>
<evidence type="ECO:0000313" key="2">
    <source>
        <dbReference type="EMBL" id="ALB22275.1"/>
    </source>
</evidence>
<evidence type="ECO:0000259" key="1">
    <source>
        <dbReference type="Pfam" id="PF13683"/>
    </source>
</evidence>
<dbReference type="InterPro" id="IPR001584">
    <property type="entry name" value="Integrase_cat-core"/>
</dbReference>
<sequence>MECADSRHATLCDADSRGFIVVAFCSAILHHWMCKIPTEVATLTQYTSHDHTQLLIDRGIKISMDGKGRATDNIAIERFWRSAKYENIYLSEYTNIKELKAGVTEYIEFYNNKRFHQTLDYKKPMDVYCNLQPQLLLEAA</sequence>
<protein>
    <submittedName>
        <fullName evidence="2">Transposase</fullName>
    </submittedName>
</protein>
<dbReference type="InterPro" id="IPR050900">
    <property type="entry name" value="Transposase_IS3/IS150/IS904"/>
</dbReference>
<dbReference type="Gene3D" id="3.30.420.10">
    <property type="entry name" value="Ribonuclease H-like superfamily/Ribonuclease H"/>
    <property type="match status" value="1"/>
</dbReference>
<dbReference type="GO" id="GO:0015074">
    <property type="term" value="P:DNA integration"/>
    <property type="evidence" value="ECO:0007669"/>
    <property type="project" value="InterPro"/>
</dbReference>